<proteinExistence type="predicted"/>
<name>Q5SMS8_ORYSJ</name>
<protein>
    <submittedName>
        <fullName evidence="1">Uncharacterized protein</fullName>
    </submittedName>
</protein>
<accession>Q5SMS8</accession>
<reference evidence="1" key="1">
    <citation type="journal article" date="2002" name="Nature">
        <title>The genome sequence and structure of rice chromosome 1.</title>
        <authorList>
            <person name="Sasaki T."/>
            <person name="Matsumoto T."/>
            <person name="Yamamoto K."/>
            <person name="Sakata K."/>
            <person name="Baba T."/>
            <person name="Katayose Y."/>
            <person name="Wu J."/>
            <person name="Niimura Y."/>
            <person name="Cheng Z."/>
            <person name="Nagamura Y."/>
            <person name="Antonio B.A."/>
            <person name="Kanamori H."/>
            <person name="Hosokawa S."/>
            <person name="Masukawa M."/>
            <person name="Arikawa K."/>
            <person name="Chiden Y."/>
            <person name="Hayashi M."/>
            <person name="Okamoto M."/>
            <person name="Ando T."/>
            <person name="Aoki H."/>
            <person name="Arita K."/>
            <person name="Hamada M."/>
            <person name="Harada C."/>
            <person name="Hijishita S."/>
            <person name="Honda M."/>
            <person name="Ichikawa Y."/>
            <person name="Idonuma A."/>
            <person name="Iijima M."/>
            <person name="Ikeda M."/>
            <person name="Ikeno M."/>
            <person name="Itoh S."/>
            <person name="Itoh T."/>
            <person name="Itoh Y."/>
            <person name="Itoh Y."/>
            <person name="Iwabuchi A."/>
            <person name="Kamiya K."/>
            <person name="Karasawa W."/>
            <person name="Katagiri S."/>
            <person name="Kikuta A."/>
            <person name="Kobayashi N."/>
            <person name="Kono I."/>
            <person name="Machita K."/>
            <person name="Maehara T."/>
            <person name="Mizuno H."/>
            <person name="Mizubayashi T."/>
            <person name="Mukai Y."/>
            <person name="Nagasaki H."/>
            <person name="Nakashima M."/>
            <person name="Nakama Y."/>
            <person name="Nakamichi Y."/>
            <person name="Nakamura M."/>
            <person name="Namiki N."/>
            <person name="Negishi M."/>
            <person name="Ohta I."/>
            <person name="Ono N."/>
            <person name="Saji S."/>
            <person name="Sakai K."/>
            <person name="Shibata M."/>
            <person name="Shimokawa T."/>
            <person name="Shomura A."/>
            <person name="Song J."/>
            <person name="Takazaki Y."/>
            <person name="Terasawa K."/>
            <person name="Tsuji K."/>
            <person name="Waki K."/>
            <person name="Yamagata H."/>
            <person name="Yamane H."/>
            <person name="Yoshiki S."/>
            <person name="Yoshihara R."/>
            <person name="Yukawa K."/>
            <person name="Zhong H."/>
            <person name="Iwama H."/>
            <person name="Endo T."/>
            <person name="Ito H."/>
            <person name="Hahn J.H."/>
            <person name="Kim H.I."/>
            <person name="Eun M.Y."/>
            <person name="Yano M."/>
            <person name="Jiang J."/>
            <person name="Gojobori T."/>
        </authorList>
    </citation>
    <scope>NUCLEOTIDE SEQUENCE</scope>
</reference>
<organism evidence="1">
    <name type="scientific">Oryza sativa subsp. japonica</name>
    <name type="common">Rice</name>
    <dbReference type="NCBI Taxonomy" id="39947"/>
    <lineage>
        <taxon>Eukaryota</taxon>
        <taxon>Viridiplantae</taxon>
        <taxon>Streptophyta</taxon>
        <taxon>Embryophyta</taxon>
        <taxon>Tracheophyta</taxon>
        <taxon>Spermatophyta</taxon>
        <taxon>Magnoliopsida</taxon>
        <taxon>Liliopsida</taxon>
        <taxon>Poales</taxon>
        <taxon>Poaceae</taxon>
        <taxon>BOP clade</taxon>
        <taxon>Oryzoideae</taxon>
        <taxon>Oryzeae</taxon>
        <taxon>Oryzinae</taxon>
        <taxon>Oryza</taxon>
        <taxon>Oryza sativa</taxon>
    </lineage>
</organism>
<evidence type="ECO:0000313" key="1">
    <source>
        <dbReference type="EMBL" id="BAD72391.1"/>
    </source>
</evidence>
<dbReference type="EMBL" id="AP003291">
    <property type="protein sequence ID" value="BAD72391.1"/>
    <property type="molecule type" value="Genomic_DNA"/>
</dbReference>
<dbReference type="AlphaFoldDB" id="Q5SMS8"/>
<gene>
    <name evidence="1" type="ORF">P0684E06.14</name>
</gene>
<sequence length="108" mass="11548">MESRVETGVRSPGASAVKAVGGGMVGEEEEELSTPADRGVQVQIRRVAMGRWKGRELALVPCGVLSGWAAGGLSSHVPSGRRVVPCRGRLQRIASLGASQWIRDARRW</sequence>
<dbReference type="Proteomes" id="UP000817658">
    <property type="component" value="Chromosome 1"/>
</dbReference>